<accession>A0A3L6TPT6</accession>
<evidence type="ECO:0000256" key="1">
    <source>
        <dbReference type="SAM" id="MobiDB-lite"/>
    </source>
</evidence>
<dbReference type="AlphaFoldDB" id="A0A3L6TPT6"/>
<feature type="compositionally biased region" description="Basic and acidic residues" evidence="1">
    <location>
        <begin position="117"/>
        <end position="142"/>
    </location>
</feature>
<proteinExistence type="predicted"/>
<gene>
    <name evidence="2" type="ORF">C2845_PM01G08740</name>
</gene>
<dbReference type="Proteomes" id="UP000275267">
    <property type="component" value="Unassembled WGS sequence"/>
</dbReference>
<sequence length="221" mass="24325">MSGGHNGEQWYRNIQGTHARMEKRTHIFRCAKPSISRRISLQIGKTGREEDEDLTCDHGVLVLSSSVGAAPGPVAGDPSCRGDGGSTAQRQSGGTATTLRRERASRRRRSTSVAVEASRDRGRRTHDEARDDGGRRRTRDTGEEAGSGRARRRPVENARRMRRSRRRRRGARRRRVGGRWRTPDTCEESSGGGVVLHAVASVAGGESPTRAKKPAMAATWY</sequence>
<evidence type="ECO:0000313" key="2">
    <source>
        <dbReference type="EMBL" id="RLN41491.1"/>
    </source>
</evidence>
<comment type="caution">
    <text evidence="2">The sequence shown here is derived from an EMBL/GenBank/DDBJ whole genome shotgun (WGS) entry which is preliminary data.</text>
</comment>
<keyword evidence="3" id="KW-1185">Reference proteome</keyword>
<dbReference type="EMBL" id="PQIB02000001">
    <property type="protein sequence ID" value="RLN41491.1"/>
    <property type="molecule type" value="Genomic_DNA"/>
</dbReference>
<name>A0A3L6TPT6_PANMI</name>
<feature type="compositionally biased region" description="Basic residues" evidence="1">
    <location>
        <begin position="160"/>
        <end position="178"/>
    </location>
</feature>
<evidence type="ECO:0000313" key="3">
    <source>
        <dbReference type="Proteomes" id="UP000275267"/>
    </source>
</evidence>
<organism evidence="2 3">
    <name type="scientific">Panicum miliaceum</name>
    <name type="common">Proso millet</name>
    <name type="synonym">Broomcorn millet</name>
    <dbReference type="NCBI Taxonomy" id="4540"/>
    <lineage>
        <taxon>Eukaryota</taxon>
        <taxon>Viridiplantae</taxon>
        <taxon>Streptophyta</taxon>
        <taxon>Embryophyta</taxon>
        <taxon>Tracheophyta</taxon>
        <taxon>Spermatophyta</taxon>
        <taxon>Magnoliopsida</taxon>
        <taxon>Liliopsida</taxon>
        <taxon>Poales</taxon>
        <taxon>Poaceae</taxon>
        <taxon>PACMAD clade</taxon>
        <taxon>Panicoideae</taxon>
        <taxon>Panicodae</taxon>
        <taxon>Paniceae</taxon>
        <taxon>Panicinae</taxon>
        <taxon>Panicum</taxon>
        <taxon>Panicum sect. Panicum</taxon>
    </lineage>
</organism>
<reference evidence="3" key="1">
    <citation type="journal article" date="2019" name="Nat. Commun.">
        <title>The genome of broomcorn millet.</title>
        <authorList>
            <person name="Zou C."/>
            <person name="Miki D."/>
            <person name="Li D."/>
            <person name="Tang Q."/>
            <person name="Xiao L."/>
            <person name="Rajput S."/>
            <person name="Deng P."/>
            <person name="Jia W."/>
            <person name="Huang R."/>
            <person name="Zhang M."/>
            <person name="Sun Y."/>
            <person name="Hu J."/>
            <person name="Fu X."/>
            <person name="Schnable P.S."/>
            <person name="Li F."/>
            <person name="Zhang H."/>
            <person name="Feng B."/>
            <person name="Zhu X."/>
            <person name="Liu R."/>
            <person name="Schnable J.C."/>
            <person name="Zhu J.-K."/>
            <person name="Zhang H."/>
        </authorList>
    </citation>
    <scope>NUCLEOTIDE SEQUENCE [LARGE SCALE GENOMIC DNA]</scope>
</reference>
<feature type="region of interest" description="Disordered" evidence="1">
    <location>
        <begin position="67"/>
        <end position="191"/>
    </location>
</feature>
<protein>
    <submittedName>
        <fullName evidence="2">Uncharacterized protein</fullName>
    </submittedName>
</protein>